<protein>
    <recommendedName>
        <fullName evidence="3 10">4-diphosphocytidyl-2-C-methyl-D-erythritol kinase</fullName>
        <shortName evidence="10">CMK</shortName>
        <ecNumber evidence="2 10">2.7.1.148</ecNumber>
    </recommendedName>
    <alternativeName>
        <fullName evidence="9 10">4-(cytidine-5'-diphospho)-2-C-methyl-D-erythritol kinase</fullName>
    </alternativeName>
</protein>
<dbReference type="InterPro" id="IPR013750">
    <property type="entry name" value="GHMP_kinase_C_dom"/>
</dbReference>
<dbReference type="Pfam" id="PF08544">
    <property type="entry name" value="GHMP_kinases_C"/>
    <property type="match status" value="1"/>
</dbReference>
<keyword evidence="7 10" id="KW-0067">ATP-binding</keyword>
<gene>
    <name evidence="10" type="primary">ispE</name>
    <name evidence="13" type="ORF">Q4481_01730</name>
</gene>
<comment type="function">
    <text evidence="10">Catalyzes the phosphorylation of the position 2 hydroxy group of 4-diphosphocytidyl-2C-methyl-D-erythritol.</text>
</comment>
<dbReference type="PANTHER" id="PTHR43527">
    <property type="entry name" value="4-DIPHOSPHOCYTIDYL-2-C-METHYL-D-ERYTHRITOL KINASE, CHLOROPLASTIC"/>
    <property type="match status" value="1"/>
</dbReference>
<keyword evidence="4 10" id="KW-0808">Transferase</keyword>
<dbReference type="EMBL" id="JAUOZU010000001">
    <property type="protein sequence ID" value="MDO6962656.1"/>
    <property type="molecule type" value="Genomic_DNA"/>
</dbReference>
<comment type="similarity">
    <text evidence="1 10">Belongs to the GHMP kinase family. IspE subfamily.</text>
</comment>
<dbReference type="HAMAP" id="MF_00061">
    <property type="entry name" value="IspE"/>
    <property type="match status" value="1"/>
</dbReference>
<evidence type="ECO:0000256" key="3">
    <source>
        <dbReference type="ARBA" id="ARBA00017473"/>
    </source>
</evidence>
<feature type="active site" evidence="10">
    <location>
        <position position="145"/>
    </location>
</feature>
<dbReference type="SUPFAM" id="SSF54211">
    <property type="entry name" value="Ribosomal protein S5 domain 2-like"/>
    <property type="match status" value="1"/>
</dbReference>
<comment type="caution">
    <text evidence="13">The sequence shown here is derived from an EMBL/GenBank/DDBJ whole genome shotgun (WGS) entry which is preliminary data.</text>
</comment>
<dbReference type="GO" id="GO:0050515">
    <property type="term" value="F:4-(cytidine 5'-diphospho)-2-C-methyl-D-erythritol kinase activity"/>
    <property type="evidence" value="ECO:0007669"/>
    <property type="project" value="UniProtKB-EC"/>
</dbReference>
<dbReference type="PIRSF" id="PIRSF010376">
    <property type="entry name" value="IspE"/>
    <property type="match status" value="1"/>
</dbReference>
<evidence type="ECO:0000256" key="1">
    <source>
        <dbReference type="ARBA" id="ARBA00009684"/>
    </source>
</evidence>
<dbReference type="NCBIfam" id="NF011202">
    <property type="entry name" value="PRK14608.1"/>
    <property type="match status" value="1"/>
</dbReference>
<dbReference type="Pfam" id="PF00288">
    <property type="entry name" value="GHMP_kinases_N"/>
    <property type="match status" value="1"/>
</dbReference>
<dbReference type="SUPFAM" id="SSF55060">
    <property type="entry name" value="GHMP Kinase, C-terminal domain"/>
    <property type="match status" value="1"/>
</dbReference>
<dbReference type="InterPro" id="IPR014721">
    <property type="entry name" value="Ribsml_uS5_D2-typ_fold_subgr"/>
</dbReference>
<dbReference type="PANTHER" id="PTHR43527:SF2">
    <property type="entry name" value="4-DIPHOSPHOCYTIDYL-2-C-METHYL-D-ERYTHRITOL KINASE, CHLOROPLASTIC"/>
    <property type="match status" value="1"/>
</dbReference>
<evidence type="ECO:0000256" key="4">
    <source>
        <dbReference type="ARBA" id="ARBA00022679"/>
    </source>
</evidence>
<comment type="catalytic activity">
    <reaction evidence="10">
        <text>4-CDP-2-C-methyl-D-erythritol + ATP = 4-CDP-2-C-methyl-D-erythritol 2-phosphate + ADP + H(+)</text>
        <dbReference type="Rhea" id="RHEA:18437"/>
        <dbReference type="ChEBI" id="CHEBI:15378"/>
        <dbReference type="ChEBI" id="CHEBI:30616"/>
        <dbReference type="ChEBI" id="CHEBI:57823"/>
        <dbReference type="ChEBI" id="CHEBI:57919"/>
        <dbReference type="ChEBI" id="CHEBI:456216"/>
        <dbReference type="EC" id="2.7.1.148"/>
    </reaction>
</comment>
<evidence type="ECO:0000256" key="7">
    <source>
        <dbReference type="ARBA" id="ARBA00022840"/>
    </source>
</evidence>
<dbReference type="InterPro" id="IPR004424">
    <property type="entry name" value="IspE"/>
</dbReference>
<keyword evidence="5 10" id="KW-0547">Nucleotide-binding</keyword>
<name>A0ABT8YG56_9HYPH</name>
<dbReference type="Gene3D" id="3.30.70.890">
    <property type="entry name" value="GHMP kinase, C-terminal domain"/>
    <property type="match status" value="1"/>
</dbReference>
<proteinExistence type="inferred from homology"/>
<evidence type="ECO:0000256" key="8">
    <source>
        <dbReference type="ARBA" id="ARBA00023229"/>
    </source>
</evidence>
<evidence type="ECO:0000256" key="2">
    <source>
        <dbReference type="ARBA" id="ARBA00012052"/>
    </source>
</evidence>
<sequence length="299" mass="31089">MTVSEFASAKINLALHVTGQRDDGYHLLDSLVVFADAGDRLQFSPAADDGLTLSGRFGASLPVDAAPKGGNLVLRARDALRAVAIARGKAASAVHIHLEKNLPVASGIGGGSADAAAALRGLNRLWDLGLDAATLCAIGLPLGADLPMCVESRPLVARGIGEDLRLLSGFPPLHLLLVNPLVEVSTPVIFRNLSSKTNPPLVLPGEGAGLADWIASLVAARNDLQPPACSIEPKITDVLSRLAATEALLARMSGSGATCFGLYRTAAECLRAARKLEAEHPEWYIQPATTGSETDDGTN</sequence>
<evidence type="ECO:0000256" key="10">
    <source>
        <dbReference type="HAMAP-Rule" id="MF_00061"/>
    </source>
</evidence>
<evidence type="ECO:0000259" key="11">
    <source>
        <dbReference type="Pfam" id="PF00288"/>
    </source>
</evidence>
<feature type="binding site" evidence="10">
    <location>
        <begin position="103"/>
        <end position="113"/>
    </location>
    <ligand>
        <name>ATP</name>
        <dbReference type="ChEBI" id="CHEBI:30616"/>
    </ligand>
</feature>
<keyword evidence="6 10" id="KW-0418">Kinase</keyword>
<dbReference type="RefSeq" id="WP_304374539.1">
    <property type="nucleotide sequence ID" value="NZ_JAUOZU010000001.1"/>
</dbReference>
<accession>A0ABT8YG56</accession>
<dbReference type="InterPro" id="IPR020568">
    <property type="entry name" value="Ribosomal_Su5_D2-typ_SF"/>
</dbReference>
<organism evidence="13 14">
    <name type="scientific">Rhizobium alvei</name>
    <dbReference type="NCBI Taxonomy" id="1132659"/>
    <lineage>
        <taxon>Bacteria</taxon>
        <taxon>Pseudomonadati</taxon>
        <taxon>Pseudomonadota</taxon>
        <taxon>Alphaproteobacteria</taxon>
        <taxon>Hyphomicrobiales</taxon>
        <taxon>Rhizobiaceae</taxon>
        <taxon>Rhizobium/Agrobacterium group</taxon>
        <taxon>Rhizobium</taxon>
    </lineage>
</organism>
<evidence type="ECO:0000313" key="13">
    <source>
        <dbReference type="EMBL" id="MDO6962656.1"/>
    </source>
</evidence>
<feature type="domain" description="GHMP kinase N-terminal" evidence="11">
    <location>
        <begin position="71"/>
        <end position="150"/>
    </location>
</feature>
<keyword evidence="14" id="KW-1185">Reference proteome</keyword>
<reference evidence="13" key="2">
    <citation type="submission" date="2023-07" db="EMBL/GenBank/DDBJ databases">
        <authorList>
            <person name="Shen H."/>
        </authorList>
    </citation>
    <scope>NUCLEOTIDE SEQUENCE</scope>
    <source>
        <strain evidence="13">TNR-22</strain>
    </source>
</reference>
<dbReference type="Gene3D" id="3.30.230.10">
    <property type="match status" value="1"/>
</dbReference>
<feature type="active site" evidence="10">
    <location>
        <position position="10"/>
    </location>
</feature>
<keyword evidence="8 10" id="KW-0414">Isoprene biosynthesis</keyword>
<dbReference type="InterPro" id="IPR036554">
    <property type="entry name" value="GHMP_kinase_C_sf"/>
</dbReference>
<evidence type="ECO:0000256" key="9">
    <source>
        <dbReference type="ARBA" id="ARBA00032554"/>
    </source>
</evidence>
<dbReference type="EC" id="2.7.1.148" evidence="2 10"/>
<evidence type="ECO:0000256" key="5">
    <source>
        <dbReference type="ARBA" id="ARBA00022741"/>
    </source>
</evidence>
<dbReference type="InterPro" id="IPR006204">
    <property type="entry name" value="GHMP_kinase_N_dom"/>
</dbReference>
<feature type="domain" description="GHMP kinase C-terminal" evidence="12">
    <location>
        <begin position="218"/>
        <end position="276"/>
    </location>
</feature>
<dbReference type="NCBIfam" id="TIGR00154">
    <property type="entry name" value="ispE"/>
    <property type="match status" value="1"/>
</dbReference>
<evidence type="ECO:0000313" key="14">
    <source>
        <dbReference type="Proteomes" id="UP001174932"/>
    </source>
</evidence>
<evidence type="ECO:0000259" key="12">
    <source>
        <dbReference type="Pfam" id="PF08544"/>
    </source>
</evidence>
<evidence type="ECO:0000256" key="6">
    <source>
        <dbReference type="ARBA" id="ARBA00022777"/>
    </source>
</evidence>
<dbReference type="Proteomes" id="UP001174932">
    <property type="component" value="Unassembled WGS sequence"/>
</dbReference>
<comment type="pathway">
    <text evidence="10">Isoprenoid biosynthesis; isopentenyl diphosphate biosynthesis via DXP pathway; isopentenyl diphosphate from 1-deoxy-D-xylulose 5-phosphate: step 3/6.</text>
</comment>
<reference evidence="13" key="1">
    <citation type="journal article" date="2015" name="Int. J. Syst. Evol. Microbiol.">
        <title>Rhizobium alvei sp. nov., isolated from a freshwater river.</title>
        <authorList>
            <person name="Sheu S.Y."/>
            <person name="Huang H.W."/>
            <person name="Young C.C."/>
            <person name="Chen W.M."/>
        </authorList>
    </citation>
    <scope>NUCLEOTIDE SEQUENCE</scope>
    <source>
        <strain evidence="13">TNR-22</strain>
    </source>
</reference>